<evidence type="ECO:0000313" key="1">
    <source>
        <dbReference type="EMBL" id="ANZ48105.1"/>
    </source>
</evidence>
<dbReference type="Proteomes" id="UP000202181">
    <property type="component" value="Segment"/>
</dbReference>
<gene>
    <name evidence="1" type="ORF">ASESINO_92</name>
</gene>
<proteinExistence type="predicted"/>
<evidence type="ECO:0000313" key="2">
    <source>
        <dbReference type="Proteomes" id="UP000202181"/>
    </source>
</evidence>
<dbReference type="GeneID" id="29057042"/>
<name>A0A1B2IA56_9CAUD</name>
<accession>A0A1B2IA56</accession>
<sequence>MKEFDIGQVINVKATAVGVIVTVLDRDSHFHETTEIAYPLHAFDILQHFLTVKHAMLKGDFGKYKEYETTRIKDMRSIILGDVMCKLTRYSFPESKDEPEIISNLEGFLKKLGLYQPHHFPVGIQEWRDHARVIPFNIGRDVNELRSLTDALRESYTPQCELMENLRIYGRYIDPQYTFVIPERGDIATGGYWVEPPHNPHIVPNSPYIPFNFASVRLHQLADVLNGIAQMDTLPNGGFEVRMVNGLGNISLATLEKEDLRALVKAIAR</sequence>
<dbReference type="EMBL" id="KX397364">
    <property type="protein sequence ID" value="ANZ48105.1"/>
    <property type="molecule type" value="Genomic_DNA"/>
</dbReference>
<dbReference type="RefSeq" id="YP_009290710.1">
    <property type="nucleotide sequence ID" value="NC_031107.2"/>
</dbReference>
<organism evidence="1 2">
    <name type="scientific">Erwinia phage vB_EamM_Asesino</name>
    <dbReference type="NCBI Taxonomy" id="1883370"/>
    <lineage>
        <taxon>Viruses</taxon>
        <taxon>Duplodnaviria</taxon>
        <taxon>Heunggongvirae</taxon>
        <taxon>Uroviricota</taxon>
        <taxon>Caudoviricetes</taxon>
        <taxon>Chimalliviridae</taxon>
        <taxon>Erskinevirus</taxon>
        <taxon>Erskinevirus asesino</taxon>
    </lineage>
</organism>
<reference evidence="1" key="1">
    <citation type="submission" date="2016-06" db="EMBL/GenBank/DDBJ databases">
        <authorList>
            <person name="Berg J.A."/>
            <person name="Hyde J.R."/>
            <person name="Breakwell D.P."/>
            <person name="Hope S."/>
            <person name="Grose J.H."/>
        </authorList>
    </citation>
    <scope>NUCLEOTIDE SEQUENCE [LARGE SCALE GENOMIC DNA]</scope>
</reference>
<dbReference type="KEGG" id="vg:29057042"/>
<keyword evidence="2" id="KW-1185">Reference proteome</keyword>
<protein>
    <submittedName>
        <fullName evidence="1">Uncharacterized protein</fullName>
    </submittedName>
</protein>